<organism evidence="1 2">
    <name type="scientific">Plasmodium brasilianum</name>
    <dbReference type="NCBI Taxonomy" id="5824"/>
    <lineage>
        <taxon>Eukaryota</taxon>
        <taxon>Sar</taxon>
        <taxon>Alveolata</taxon>
        <taxon>Apicomplexa</taxon>
        <taxon>Aconoidasida</taxon>
        <taxon>Haemosporida</taxon>
        <taxon>Plasmodiidae</taxon>
        <taxon>Plasmodium</taxon>
        <taxon>Plasmodium (Plasmodium)</taxon>
    </lineage>
</organism>
<dbReference type="Proteomes" id="UP001056978">
    <property type="component" value="Chromosome 14"/>
</dbReference>
<protein>
    <submittedName>
        <fullName evidence="1">Uncharacterized protein</fullName>
    </submittedName>
</protein>
<proteinExistence type="predicted"/>
<dbReference type="EMBL" id="CM043782">
    <property type="protein sequence ID" value="KAI4834772.1"/>
    <property type="molecule type" value="Genomic_DNA"/>
</dbReference>
<evidence type="ECO:0000313" key="2">
    <source>
        <dbReference type="Proteomes" id="UP001056978"/>
    </source>
</evidence>
<keyword evidence="2" id="KW-1185">Reference proteome</keyword>
<comment type="caution">
    <text evidence="1">The sequence shown here is derived from an EMBL/GenBank/DDBJ whole genome shotgun (WGS) entry which is preliminary data.</text>
</comment>
<accession>A0ACB9Y3J9</accession>
<gene>
    <name evidence="1" type="ORF">MKS88_005451</name>
</gene>
<evidence type="ECO:0000313" key="1">
    <source>
        <dbReference type="EMBL" id="KAI4834772.1"/>
    </source>
</evidence>
<name>A0ACB9Y3J9_PLABR</name>
<reference evidence="1" key="1">
    <citation type="submission" date="2022-06" db="EMBL/GenBank/DDBJ databases">
        <title>The First Complete Genome of the Simian Malaria Parasite Plasmodium brasilianum.</title>
        <authorList>
            <person name="Bajic M."/>
            <person name="Ravishankar S."/>
        </authorList>
    </citation>
    <scope>NUCLEOTIDE SEQUENCE</scope>
    <source>
        <strain evidence="1">Bolivian I</strain>
    </source>
</reference>
<sequence length="1029" mass="123405">MDLPKVEAAFLIYNLEYYALINHEKLYTIKELNKKINKYAQVILSSNYKHVNNFSYTTEILHYFYKITEYYFMKYFNSTIIDSTFFFKCINDIKNRSFDIVQNDEMKKQFNLDENKGTQKSENLTENLGENLENKKVGNYSFNCKVLHSFVENLKRICSENRKHAININEIKRREEKREKSNSRNNISNNNNNGINSETHTRKAKKTNETKHSEEHTKFHKRFYYELCEINGSHNNEKNRMIYITKIFRKIINRKKVRQFICENEKRVKKNNLKFFLNLSLGIFIYLYIYKYIKKNYKKIEFFIFLNNLQNIRKIYLNNMPYIEKRQLCNFIKYIKLLNIQMFQYVYISFFVNIYKYANLIYNVTLLTLFNYFKHIYENNIEKKKGLQKNENQIIDTNDNMCKSFLKIDDTKCKEINNDSKNYVEVDENFSNKIILSKEKNIQIKEEQIMSSERGKGINTNTYECLNKIIDNNDSILSSDLNKKKGENVTSGINENTCNKIDDNTSPSNGKQNHNSFYSIENKREQTNEIIFDCYIYVFILFTYIRKTRNRMKSKMIKIQNNIKKMISIFVKIYYINQKEKKEKEEEVGVEEEEGKVEEEVGVEEKEGKVEEEEEAVEERKKSLRKYIGNKKHVRTNFDESSCKASHNIVNSLPSLYFNYIELSKYYKSCIKINYEIMNLVHKFHLLLKHFYKYLPVLNINKENCIIYNYYNKCYIYNENIKKKEDTDKVIPRKDIYEKRKKKETTFNIFKNVTDYELDFFYFNEKEHDEKEIIHDLVQNNEVELFEHVFDEGAKNEFANCQSSQSCTEQQDAQERENSDNGLSSDEMEYSKKLFLYYLNNNLEMCLINLVDKDEFSSANDEAQNGGNTLTTSYTKTKNLSFLKSTSILQYLNNNKNTYNKIIEIIHQFYNNPSHTLKNCIKDLNIYDKNILEIYDDNIFDLYYKFKNEATFETEESIKNKKLLEVKIFLDYEKLHTKRTVETQTPISFFKKDKLIQIAKDEEVSTIAERSIQTKKITNPIFYLKDIYD</sequence>